<dbReference type="HOGENOM" id="CLU_2429261_0_0_1"/>
<proteinExistence type="predicted"/>
<dbReference type="AlphaFoldDB" id="E9G5A6"/>
<organism evidence="1 2">
    <name type="scientific">Daphnia pulex</name>
    <name type="common">Water flea</name>
    <dbReference type="NCBI Taxonomy" id="6669"/>
    <lineage>
        <taxon>Eukaryota</taxon>
        <taxon>Metazoa</taxon>
        <taxon>Ecdysozoa</taxon>
        <taxon>Arthropoda</taxon>
        <taxon>Crustacea</taxon>
        <taxon>Branchiopoda</taxon>
        <taxon>Diplostraca</taxon>
        <taxon>Cladocera</taxon>
        <taxon>Anomopoda</taxon>
        <taxon>Daphniidae</taxon>
        <taxon>Daphnia</taxon>
    </lineage>
</organism>
<accession>E9G5A6</accession>
<keyword evidence="2" id="KW-1185">Reference proteome</keyword>
<evidence type="ECO:0000313" key="1">
    <source>
        <dbReference type="EMBL" id="EFX85175.1"/>
    </source>
</evidence>
<dbReference type="KEGG" id="dpx:DAPPUDRAFT_300206"/>
<evidence type="ECO:0000313" key="2">
    <source>
        <dbReference type="Proteomes" id="UP000000305"/>
    </source>
</evidence>
<name>E9G5A6_DAPPU</name>
<reference evidence="1 2" key="1">
    <citation type="journal article" date="2011" name="Science">
        <title>The ecoresponsive genome of Daphnia pulex.</title>
        <authorList>
            <person name="Colbourne J.K."/>
            <person name="Pfrender M.E."/>
            <person name="Gilbert D."/>
            <person name="Thomas W.K."/>
            <person name="Tucker A."/>
            <person name="Oakley T.H."/>
            <person name="Tokishita S."/>
            <person name="Aerts A."/>
            <person name="Arnold G.J."/>
            <person name="Basu M.K."/>
            <person name="Bauer D.J."/>
            <person name="Caceres C.E."/>
            <person name="Carmel L."/>
            <person name="Casola C."/>
            <person name="Choi J.H."/>
            <person name="Detter J.C."/>
            <person name="Dong Q."/>
            <person name="Dusheyko S."/>
            <person name="Eads B.D."/>
            <person name="Frohlich T."/>
            <person name="Geiler-Samerotte K.A."/>
            <person name="Gerlach D."/>
            <person name="Hatcher P."/>
            <person name="Jogdeo S."/>
            <person name="Krijgsveld J."/>
            <person name="Kriventseva E.V."/>
            <person name="Kultz D."/>
            <person name="Laforsch C."/>
            <person name="Lindquist E."/>
            <person name="Lopez J."/>
            <person name="Manak J.R."/>
            <person name="Muller J."/>
            <person name="Pangilinan J."/>
            <person name="Patwardhan R.P."/>
            <person name="Pitluck S."/>
            <person name="Pritham E.J."/>
            <person name="Rechtsteiner A."/>
            <person name="Rho M."/>
            <person name="Rogozin I.B."/>
            <person name="Sakarya O."/>
            <person name="Salamov A."/>
            <person name="Schaack S."/>
            <person name="Shapiro H."/>
            <person name="Shiga Y."/>
            <person name="Skalitzky C."/>
            <person name="Smith Z."/>
            <person name="Souvorov A."/>
            <person name="Sung W."/>
            <person name="Tang Z."/>
            <person name="Tsuchiya D."/>
            <person name="Tu H."/>
            <person name="Vos H."/>
            <person name="Wang M."/>
            <person name="Wolf Y.I."/>
            <person name="Yamagata H."/>
            <person name="Yamada T."/>
            <person name="Ye Y."/>
            <person name="Shaw J.R."/>
            <person name="Andrews J."/>
            <person name="Crease T.J."/>
            <person name="Tang H."/>
            <person name="Lucas S.M."/>
            <person name="Robertson H.M."/>
            <person name="Bork P."/>
            <person name="Koonin E.V."/>
            <person name="Zdobnov E.M."/>
            <person name="Grigoriev I.V."/>
            <person name="Lynch M."/>
            <person name="Boore J.L."/>
        </authorList>
    </citation>
    <scope>NUCLEOTIDE SEQUENCE [LARGE SCALE GENOMIC DNA]</scope>
</reference>
<dbReference type="Proteomes" id="UP000000305">
    <property type="component" value="Unassembled WGS sequence"/>
</dbReference>
<dbReference type="InParanoid" id="E9G5A6"/>
<gene>
    <name evidence="1" type="ORF">DAPPUDRAFT_300206</name>
</gene>
<dbReference type="EMBL" id="GL732532">
    <property type="protein sequence ID" value="EFX85175.1"/>
    <property type="molecule type" value="Genomic_DNA"/>
</dbReference>
<protein>
    <submittedName>
        <fullName evidence="1">Uncharacterized protein</fullName>
    </submittedName>
</protein>
<sequence>MKTQYLTVTYISWNIIFLGGISKEKYSFSLSFGKFQNYPVHFAAGTFLVVIEQKEKDKKKIVIIPISTYPFGCFIPSTPKKKSYLSKCVFS</sequence>